<gene>
    <name evidence="3" type="ORF">NG792_00805</name>
</gene>
<sequence length="375" mass="40161">MNQKRQIIYLLIMLLGATVTSLTLLFANSNGYSNACGPGRPRNKHQWPFSCDSIWNRPIGSQAEYIPAEIGPSPWVSAEVNYYIVTTDSDPVVPWYLPLNWGPGRCELGGELLGEIHVPHNLILSDATPTKTPNNAAAFLAPDGRTLIQMNPLTRCEAGGPVFGHPTPGQEDIYGPGITGGQGGSGLSSIGGTIRLGELLPEAPPLRHALKLLIYAHKYLYNNPPGYRWPAIRADAYAFNPDSRSRYGGSNPDLVMGALLAIPPDVTAESLGLKTIPGKKLFEALQDYGGYIVDDTAIDTHNIAIENGVKEEFLATYGYTFGGTSGDFFDDVNQLFQALAIVKNNSPSSIGGGGTPRRPLAPPLGEPTACRVCGS</sequence>
<evidence type="ECO:0000313" key="3">
    <source>
        <dbReference type="EMBL" id="MCT7976258.1"/>
    </source>
</evidence>
<keyword evidence="4" id="KW-1185">Reference proteome</keyword>
<proteinExistence type="predicted"/>
<evidence type="ECO:0000313" key="4">
    <source>
        <dbReference type="Proteomes" id="UP001525961"/>
    </source>
</evidence>
<protein>
    <submittedName>
        <fullName evidence="3">Uncharacterized protein</fullName>
    </submittedName>
</protein>
<keyword evidence="2" id="KW-1133">Transmembrane helix</keyword>
<accession>A0ABT2N0Q7</accession>
<evidence type="ECO:0000256" key="2">
    <source>
        <dbReference type="SAM" id="Phobius"/>
    </source>
</evidence>
<name>A0ABT2N0Q7_9CYAN</name>
<feature type="transmembrane region" description="Helical" evidence="2">
    <location>
        <begin position="7"/>
        <end position="27"/>
    </location>
</feature>
<keyword evidence="2" id="KW-0812">Transmembrane</keyword>
<dbReference type="EMBL" id="JAMXFA010000001">
    <property type="protein sequence ID" value="MCT7976258.1"/>
    <property type="molecule type" value="Genomic_DNA"/>
</dbReference>
<evidence type="ECO:0000256" key="1">
    <source>
        <dbReference type="SAM" id="MobiDB-lite"/>
    </source>
</evidence>
<organism evidence="3 4">
    <name type="scientific">Laspinema olomoucense D3b</name>
    <dbReference type="NCBI Taxonomy" id="2953688"/>
    <lineage>
        <taxon>Bacteria</taxon>
        <taxon>Bacillati</taxon>
        <taxon>Cyanobacteriota</taxon>
        <taxon>Cyanophyceae</taxon>
        <taxon>Oscillatoriophycideae</taxon>
        <taxon>Oscillatoriales</taxon>
        <taxon>Laspinemataceae</taxon>
        <taxon>Laspinema</taxon>
        <taxon>Laspinema olomoucense</taxon>
    </lineage>
</organism>
<reference evidence="3 4" key="1">
    <citation type="journal article" date="2022" name="Front. Microbiol.">
        <title>High genomic differentiation and limited gene flow indicate recent cryptic speciation within the genus Laspinema (cyanobacteria).</title>
        <authorList>
            <person name="Stanojkovic A."/>
            <person name="Skoupy S."/>
            <person name="Skaloud P."/>
            <person name="Dvorak P."/>
        </authorList>
    </citation>
    <scope>NUCLEOTIDE SEQUENCE [LARGE SCALE GENOMIC DNA]</scope>
    <source>
        <strain evidence="3 4">D3b</strain>
    </source>
</reference>
<keyword evidence="2" id="KW-0472">Membrane</keyword>
<dbReference type="Proteomes" id="UP001525961">
    <property type="component" value="Unassembled WGS sequence"/>
</dbReference>
<feature type="region of interest" description="Disordered" evidence="1">
    <location>
        <begin position="347"/>
        <end position="366"/>
    </location>
</feature>
<comment type="caution">
    <text evidence="3">The sequence shown here is derived from an EMBL/GenBank/DDBJ whole genome shotgun (WGS) entry which is preliminary data.</text>
</comment>
<dbReference type="RefSeq" id="WP_261234134.1">
    <property type="nucleotide sequence ID" value="NZ_JAMXFA010000001.1"/>
</dbReference>